<organism evidence="1 2">
    <name type="scientific">Citricoccus parietis</name>
    <dbReference type="NCBI Taxonomy" id="592307"/>
    <lineage>
        <taxon>Bacteria</taxon>
        <taxon>Bacillati</taxon>
        <taxon>Actinomycetota</taxon>
        <taxon>Actinomycetes</taxon>
        <taxon>Micrococcales</taxon>
        <taxon>Micrococcaceae</taxon>
        <taxon>Citricoccus</taxon>
    </lineage>
</organism>
<evidence type="ECO:0000313" key="1">
    <source>
        <dbReference type="EMBL" id="MFB9074955.1"/>
    </source>
</evidence>
<sequence length="124" mass="13062">MFSPAPKVVAVVVADWEGAVFGSVTEGSCWRSHVRWPPPDPGGRSGGLHGPAASDCRRCPCSPLPGGGPPSPVAACVPIVARAPARVGTMAGPAAWRNRQREPCRNTPSEYARRPWRCTGGEHL</sequence>
<dbReference type="EMBL" id="JBHMFI010000004">
    <property type="protein sequence ID" value="MFB9074955.1"/>
    <property type="molecule type" value="Genomic_DNA"/>
</dbReference>
<name>A0ABV5G7P2_9MICC</name>
<protein>
    <submittedName>
        <fullName evidence="1">Uncharacterized protein</fullName>
    </submittedName>
</protein>
<keyword evidence="2" id="KW-1185">Reference proteome</keyword>
<evidence type="ECO:0000313" key="2">
    <source>
        <dbReference type="Proteomes" id="UP001589575"/>
    </source>
</evidence>
<comment type="caution">
    <text evidence="1">The sequence shown here is derived from an EMBL/GenBank/DDBJ whole genome shotgun (WGS) entry which is preliminary data.</text>
</comment>
<accession>A0ABV5G7P2</accession>
<dbReference type="Proteomes" id="UP001589575">
    <property type="component" value="Unassembled WGS sequence"/>
</dbReference>
<proteinExistence type="predicted"/>
<gene>
    <name evidence="1" type="ORF">ACFFX0_28715</name>
</gene>
<reference evidence="1 2" key="1">
    <citation type="submission" date="2024-09" db="EMBL/GenBank/DDBJ databases">
        <authorList>
            <person name="Sun Q."/>
            <person name="Mori K."/>
        </authorList>
    </citation>
    <scope>NUCLEOTIDE SEQUENCE [LARGE SCALE GENOMIC DNA]</scope>
    <source>
        <strain evidence="1 2">CCM 7609</strain>
    </source>
</reference>